<proteinExistence type="predicted"/>
<feature type="compositionally biased region" description="Polar residues" evidence="1">
    <location>
        <begin position="102"/>
        <end position="112"/>
    </location>
</feature>
<keyword evidence="3" id="KW-1185">Reference proteome</keyword>
<evidence type="ECO:0000313" key="2">
    <source>
        <dbReference type="EMBL" id="KAK7747216.1"/>
    </source>
</evidence>
<gene>
    <name evidence="2" type="ORF">SLS53_001469</name>
</gene>
<dbReference type="AlphaFoldDB" id="A0AAN9YK89"/>
<evidence type="ECO:0000313" key="3">
    <source>
        <dbReference type="Proteomes" id="UP001320245"/>
    </source>
</evidence>
<feature type="compositionally biased region" description="Basic and acidic residues" evidence="1">
    <location>
        <begin position="1"/>
        <end position="11"/>
    </location>
</feature>
<organism evidence="2 3">
    <name type="scientific">Cytospora paraplurivora</name>
    <dbReference type="NCBI Taxonomy" id="2898453"/>
    <lineage>
        <taxon>Eukaryota</taxon>
        <taxon>Fungi</taxon>
        <taxon>Dikarya</taxon>
        <taxon>Ascomycota</taxon>
        <taxon>Pezizomycotina</taxon>
        <taxon>Sordariomycetes</taxon>
        <taxon>Sordariomycetidae</taxon>
        <taxon>Diaporthales</taxon>
        <taxon>Cytosporaceae</taxon>
        <taxon>Cytospora</taxon>
    </lineage>
</organism>
<reference evidence="2 3" key="1">
    <citation type="journal article" date="2023" name="PLoS ONE">
        <title>Cytospora paraplurivora sp. nov. isolated from orchards with fruit tree decline syndrome in Ontario, Canada.</title>
        <authorList>
            <person name="Ilyukhin E."/>
            <person name="Nguyen H.D.T."/>
            <person name="Castle A.J."/>
            <person name="Ellouze W."/>
        </authorList>
    </citation>
    <scope>NUCLEOTIDE SEQUENCE [LARGE SCALE GENOMIC DNA]</scope>
    <source>
        <strain evidence="2 3">FDS-564</strain>
    </source>
</reference>
<accession>A0AAN9YK89</accession>
<dbReference type="EMBL" id="JAJSPL020000004">
    <property type="protein sequence ID" value="KAK7747216.1"/>
    <property type="molecule type" value="Genomic_DNA"/>
</dbReference>
<dbReference type="Proteomes" id="UP001320245">
    <property type="component" value="Unassembled WGS sequence"/>
</dbReference>
<comment type="caution">
    <text evidence="2">The sequence shown here is derived from an EMBL/GenBank/DDBJ whole genome shotgun (WGS) entry which is preliminary data.</text>
</comment>
<protein>
    <submittedName>
        <fullName evidence="2">Uncharacterized protein</fullName>
    </submittedName>
</protein>
<sequence>MSRRIPKEGRENLQPPPARTREDARTWGAKRRRDQGDDLQPPTANARGQPNFKRRRTEINTFPAATDHKMKRGREEDYDQQPQTADAGGQPSAKKPRRDINTEQLPSSTASGSKGKRKRGPDQADKYELQTSQEGGQPGAKRRKAGKGTIPPRGQNTRGAPTASCAARARRQPPSEEDPQSFAASQPNERDAQRTVADAGENAPENTARRGSTRIRAGARAGARVGTRAGTRAGSSTKSGAIKG</sequence>
<evidence type="ECO:0000256" key="1">
    <source>
        <dbReference type="SAM" id="MobiDB-lite"/>
    </source>
</evidence>
<feature type="region of interest" description="Disordered" evidence="1">
    <location>
        <begin position="1"/>
        <end position="244"/>
    </location>
</feature>
<feature type="compositionally biased region" description="Polar residues" evidence="1">
    <location>
        <begin position="235"/>
        <end position="244"/>
    </location>
</feature>
<name>A0AAN9YK89_9PEZI</name>
<feature type="compositionally biased region" description="Low complexity" evidence="1">
    <location>
        <begin position="214"/>
        <end position="234"/>
    </location>
</feature>